<evidence type="ECO:0000313" key="5">
    <source>
        <dbReference type="EMBL" id="TBW22072.1"/>
    </source>
</evidence>
<dbReference type="Proteomes" id="UP000293036">
    <property type="component" value="Unassembled WGS sequence"/>
</dbReference>
<protein>
    <submittedName>
        <fullName evidence="5">Glycosyltransferase family 1 protein</fullName>
    </submittedName>
</protein>
<dbReference type="PANTHER" id="PTHR45947:SF3">
    <property type="entry name" value="SULFOQUINOVOSYL TRANSFERASE SQD2"/>
    <property type="match status" value="1"/>
</dbReference>
<dbReference type="RefSeq" id="WP_131280599.1">
    <property type="nucleotide sequence ID" value="NZ_JBHSLR010000009.1"/>
</dbReference>
<organism evidence="5 6">
    <name type="scientific">Arcanobacterium bovis</name>
    <dbReference type="NCBI Taxonomy" id="2529275"/>
    <lineage>
        <taxon>Bacteria</taxon>
        <taxon>Bacillati</taxon>
        <taxon>Actinomycetota</taxon>
        <taxon>Actinomycetes</taxon>
        <taxon>Actinomycetales</taxon>
        <taxon>Actinomycetaceae</taxon>
        <taxon>Arcanobacterium</taxon>
    </lineage>
</organism>
<name>A0A4V2KRA4_9ACTO</name>
<dbReference type="PANTHER" id="PTHR45947">
    <property type="entry name" value="SULFOQUINOVOSYL TRANSFERASE SQD2"/>
    <property type="match status" value="1"/>
</dbReference>
<dbReference type="EMBL" id="SJDT01000003">
    <property type="protein sequence ID" value="TBW22072.1"/>
    <property type="molecule type" value="Genomic_DNA"/>
</dbReference>
<dbReference type="GO" id="GO:1901137">
    <property type="term" value="P:carbohydrate derivative biosynthetic process"/>
    <property type="evidence" value="ECO:0007669"/>
    <property type="project" value="UniProtKB-ARBA"/>
</dbReference>
<gene>
    <name evidence="5" type="ORF">EZJ44_04375</name>
</gene>
<dbReference type="InterPro" id="IPR001296">
    <property type="entry name" value="Glyco_trans_1"/>
</dbReference>
<dbReference type="InterPro" id="IPR028098">
    <property type="entry name" value="Glyco_trans_4-like_N"/>
</dbReference>
<dbReference type="GO" id="GO:0016758">
    <property type="term" value="F:hexosyltransferase activity"/>
    <property type="evidence" value="ECO:0007669"/>
    <property type="project" value="TreeGrafter"/>
</dbReference>
<dbReference type="InterPro" id="IPR050194">
    <property type="entry name" value="Glycosyltransferase_grp1"/>
</dbReference>
<feature type="domain" description="Glycosyl transferase family 1" evidence="3">
    <location>
        <begin position="187"/>
        <end position="360"/>
    </location>
</feature>
<reference evidence="5 6" key="1">
    <citation type="submission" date="2019-02" db="EMBL/GenBank/DDBJ databases">
        <title>Arcanobacterium bovis sp. nov., isolated from the milk of a cow with mastitis.</title>
        <authorList>
            <person name="Sammra O."/>
            <person name="Foster G."/>
            <person name="Hassan A."/>
            <person name="Alssahen M."/>
            <person name="Laemmler C."/>
            <person name="Borowiak M."/>
            <person name="Malorny B."/>
            <person name="Abdulmawjood A."/>
        </authorList>
    </citation>
    <scope>NUCLEOTIDE SEQUENCE [LARGE SCALE GENOMIC DNA]</scope>
    <source>
        <strain evidence="5 6">C605018/01/1</strain>
    </source>
</reference>
<proteinExistence type="predicted"/>
<dbReference type="CDD" id="cd03801">
    <property type="entry name" value="GT4_PimA-like"/>
    <property type="match status" value="1"/>
</dbReference>
<sequence length="382" mass="41535">MKKTLLVTNDFPPRAGGIQTFLEGFVGELDPAQLVVYASTPPDTESESGADAAARYDASVPYEVVRYPGTMMLPIPAVQKKMQELIAEHAIHNVWFGAAAPLGLMANAARKAGAQQVISTTHGHEIGWSMIPGARALLRKVFHDADVVTYLTEATLKRLRPHIGDTRIMQLHGAIDPEAFAFDKQARENLRQRYGIDENAQVVVCISRLVERKGQDKLIMAWDRIVQRFPDAVLLIVGKGPYGEKLQELAANSAVRDSIVFTGEIPYSELAAHYSVGDVFTMPCRTRGGGLDIEGLGIVYLEAYAAGLPVIAGDSGGAPEAVLDGHTGIVVNGREVGAIRQAVEYMLEDPQRAEAMGTAGLAWVDEHWRWCDVARPLVQLLS</sequence>
<accession>A0A4V2KRA4</accession>
<evidence type="ECO:0000256" key="1">
    <source>
        <dbReference type="ARBA" id="ARBA00022676"/>
    </source>
</evidence>
<keyword evidence="6" id="KW-1185">Reference proteome</keyword>
<evidence type="ECO:0000313" key="6">
    <source>
        <dbReference type="Proteomes" id="UP000293036"/>
    </source>
</evidence>
<evidence type="ECO:0000259" key="3">
    <source>
        <dbReference type="Pfam" id="PF00534"/>
    </source>
</evidence>
<dbReference type="SUPFAM" id="SSF53756">
    <property type="entry name" value="UDP-Glycosyltransferase/glycogen phosphorylase"/>
    <property type="match status" value="1"/>
</dbReference>
<dbReference type="OrthoDB" id="9808602at2"/>
<dbReference type="Gene3D" id="3.40.50.2000">
    <property type="entry name" value="Glycogen Phosphorylase B"/>
    <property type="match status" value="2"/>
</dbReference>
<comment type="caution">
    <text evidence="5">The sequence shown here is derived from an EMBL/GenBank/DDBJ whole genome shotgun (WGS) entry which is preliminary data.</text>
</comment>
<dbReference type="AlphaFoldDB" id="A0A4V2KRA4"/>
<dbReference type="Pfam" id="PF00534">
    <property type="entry name" value="Glycos_transf_1"/>
    <property type="match status" value="1"/>
</dbReference>
<keyword evidence="2 5" id="KW-0808">Transferase</keyword>
<feature type="domain" description="Glycosyltransferase subfamily 4-like N-terminal" evidence="4">
    <location>
        <begin position="16"/>
        <end position="178"/>
    </location>
</feature>
<keyword evidence="1" id="KW-0328">Glycosyltransferase</keyword>
<dbReference type="FunFam" id="3.40.50.2000:FF:000069">
    <property type="entry name" value="Alpha-(1-6)-phosphatidylinositol monomannoside mannosyltransferase"/>
    <property type="match status" value="1"/>
</dbReference>
<evidence type="ECO:0000259" key="4">
    <source>
        <dbReference type="Pfam" id="PF13439"/>
    </source>
</evidence>
<evidence type="ECO:0000256" key="2">
    <source>
        <dbReference type="ARBA" id="ARBA00022679"/>
    </source>
</evidence>
<dbReference type="Pfam" id="PF13439">
    <property type="entry name" value="Glyco_transf_4"/>
    <property type="match status" value="1"/>
</dbReference>